<keyword evidence="2" id="KW-0472">Membrane</keyword>
<feature type="transmembrane region" description="Helical" evidence="2">
    <location>
        <begin position="21"/>
        <end position="43"/>
    </location>
</feature>
<dbReference type="InterPro" id="IPR029962">
    <property type="entry name" value="TBL"/>
</dbReference>
<dbReference type="Proteomes" id="UP001177140">
    <property type="component" value="Unassembled WGS sequence"/>
</dbReference>
<dbReference type="Pfam" id="PF14416">
    <property type="entry name" value="PMR5N"/>
    <property type="match status" value="1"/>
</dbReference>
<evidence type="ECO:0000313" key="4">
    <source>
        <dbReference type="EMBL" id="MCL7047412.1"/>
    </source>
</evidence>
<dbReference type="EMBL" id="JAJJMA010292528">
    <property type="protein sequence ID" value="MCL7047412.1"/>
    <property type="molecule type" value="Genomic_DNA"/>
</dbReference>
<dbReference type="PANTHER" id="PTHR32285:SF208">
    <property type="entry name" value="PROTEIN TRICHOME BIREFRINGENCE-LIKE 2"/>
    <property type="match status" value="1"/>
</dbReference>
<dbReference type="InterPro" id="IPR025846">
    <property type="entry name" value="TBL_N"/>
</dbReference>
<evidence type="ECO:0000259" key="3">
    <source>
        <dbReference type="Pfam" id="PF14416"/>
    </source>
</evidence>
<accession>A0AA42B0X2</accession>
<proteinExistence type="predicted"/>
<feature type="region of interest" description="Disordered" evidence="1">
    <location>
        <begin position="134"/>
        <end position="166"/>
    </location>
</feature>
<keyword evidence="2" id="KW-1133">Transmembrane helix</keyword>
<gene>
    <name evidence="4" type="ORF">MKW94_014731</name>
</gene>
<evidence type="ECO:0000256" key="1">
    <source>
        <dbReference type="SAM" id="MobiDB-lite"/>
    </source>
</evidence>
<comment type="caution">
    <text evidence="4">The sequence shown here is derived from an EMBL/GenBank/DDBJ whole genome shotgun (WGS) entry which is preliminary data.</text>
</comment>
<evidence type="ECO:0000256" key="2">
    <source>
        <dbReference type="SAM" id="Phobius"/>
    </source>
</evidence>
<protein>
    <recommendedName>
        <fullName evidence="3">Trichome birefringence-like N-terminal domain-containing protein</fullName>
    </recommendedName>
</protein>
<dbReference type="AlphaFoldDB" id="A0AA42B0X2"/>
<organism evidence="4 5">
    <name type="scientific">Papaver nudicaule</name>
    <name type="common">Iceland poppy</name>
    <dbReference type="NCBI Taxonomy" id="74823"/>
    <lineage>
        <taxon>Eukaryota</taxon>
        <taxon>Viridiplantae</taxon>
        <taxon>Streptophyta</taxon>
        <taxon>Embryophyta</taxon>
        <taxon>Tracheophyta</taxon>
        <taxon>Spermatophyta</taxon>
        <taxon>Magnoliopsida</taxon>
        <taxon>Ranunculales</taxon>
        <taxon>Papaveraceae</taxon>
        <taxon>Papaveroideae</taxon>
        <taxon>Papaver</taxon>
    </lineage>
</organism>
<evidence type="ECO:0000313" key="5">
    <source>
        <dbReference type="Proteomes" id="UP001177140"/>
    </source>
</evidence>
<dbReference type="GO" id="GO:0016413">
    <property type="term" value="F:O-acetyltransferase activity"/>
    <property type="evidence" value="ECO:0007669"/>
    <property type="project" value="InterPro"/>
</dbReference>
<feature type="compositionally biased region" description="Basic residues" evidence="1">
    <location>
        <begin position="138"/>
        <end position="148"/>
    </location>
</feature>
<feature type="domain" description="Trichome birefringence-like N-terminal" evidence="3">
    <location>
        <begin position="170"/>
        <end position="220"/>
    </location>
</feature>
<name>A0AA42B0X2_PAPNU</name>
<dbReference type="PANTHER" id="PTHR32285">
    <property type="entry name" value="PROTEIN TRICHOME BIREFRINGENCE-LIKE 9-RELATED"/>
    <property type="match status" value="1"/>
</dbReference>
<keyword evidence="2" id="KW-0812">Transmembrane</keyword>
<sequence length="235" mass="26500">MPHLARVSHSKRKGSAVVSRYVFVFGTSILIVTAMIVLLVSLFSPSIINPMLQSNPNKKITFIHIPINSTTTTATVSPSLSSSPERVNSSDQTNQKVVPFPLFKEILKNSTQTRPLKVKESIFTDEADFSVKSTSRLVSRKRKRKSQKKTSTSTRPRLDDEMKKEGNGDDCNIFDGEWVWVDNRKPYYPPGSCPFIEEGSNFNCYKNGKTDGAYLNWQWQWQSQQTNAACNSTIP</sequence>
<feature type="compositionally biased region" description="Basic and acidic residues" evidence="1">
    <location>
        <begin position="156"/>
        <end position="166"/>
    </location>
</feature>
<feature type="region of interest" description="Disordered" evidence="1">
    <location>
        <begin position="72"/>
        <end position="93"/>
    </location>
</feature>
<feature type="non-terminal residue" evidence="4">
    <location>
        <position position="235"/>
    </location>
</feature>
<reference evidence="4" key="1">
    <citation type="submission" date="2022-03" db="EMBL/GenBank/DDBJ databases">
        <title>A functionally conserved STORR gene fusion in Papaver species that diverged 16.8 million years ago.</title>
        <authorList>
            <person name="Catania T."/>
        </authorList>
    </citation>
    <scope>NUCLEOTIDE SEQUENCE</scope>
    <source>
        <strain evidence="4">S-191538</strain>
    </source>
</reference>
<keyword evidence="5" id="KW-1185">Reference proteome</keyword>
<dbReference type="GO" id="GO:0005794">
    <property type="term" value="C:Golgi apparatus"/>
    <property type="evidence" value="ECO:0007669"/>
    <property type="project" value="TreeGrafter"/>
</dbReference>